<name>A0AAV3QWC2_LITER</name>
<dbReference type="Proteomes" id="UP001454036">
    <property type="component" value="Unassembled WGS sequence"/>
</dbReference>
<evidence type="ECO:0000313" key="2">
    <source>
        <dbReference type="Proteomes" id="UP001454036"/>
    </source>
</evidence>
<sequence>MIRTYNNHFAFISIEIHCDETLQKRDHGIYTIKVQGQVHHYLNDLMPNDDSNKLTGIQFYFYDPEHQAMNRLSAVPRLNLSIVEDLFEVMNSNPYSLFLKEASIVDHIDDYHIIIRSDPGLDQRTYTKLTSFEVAGIWTENGNGVSSCNHRELMTNGSGNSGQMSKRQRNTVSCREYYVYKLQQRKNDRSYLLRFGRLLQQYVVDNYIKLESMRLAYYGTSIIKASWIVLFLEFNLPAK</sequence>
<comment type="caution">
    <text evidence="1">The sequence shown here is derived from an EMBL/GenBank/DDBJ whole genome shotgun (WGS) entry which is preliminary data.</text>
</comment>
<dbReference type="PANTHER" id="PTHR45786:SF74">
    <property type="entry name" value="ATP-DEPENDENT DNA HELICASE"/>
    <property type="match status" value="1"/>
</dbReference>
<dbReference type="AlphaFoldDB" id="A0AAV3QWC2"/>
<reference evidence="1 2" key="1">
    <citation type="submission" date="2024-01" db="EMBL/GenBank/DDBJ databases">
        <title>The complete chloroplast genome sequence of Lithospermum erythrorhizon: insights into the phylogenetic relationship among Boraginaceae species and the maternal lineages of purple gromwells.</title>
        <authorList>
            <person name="Okada T."/>
            <person name="Watanabe K."/>
        </authorList>
    </citation>
    <scope>NUCLEOTIDE SEQUENCE [LARGE SCALE GENOMIC DNA]</scope>
</reference>
<dbReference type="PANTHER" id="PTHR45786">
    <property type="entry name" value="DNA BINDING PROTEIN-LIKE"/>
    <property type="match status" value="1"/>
</dbReference>
<evidence type="ECO:0008006" key="3">
    <source>
        <dbReference type="Google" id="ProtNLM"/>
    </source>
</evidence>
<gene>
    <name evidence="1" type="ORF">LIER_22238</name>
</gene>
<evidence type="ECO:0000313" key="1">
    <source>
        <dbReference type="EMBL" id="GAA0167267.1"/>
    </source>
</evidence>
<accession>A0AAV3QWC2</accession>
<dbReference type="EMBL" id="BAABME010006021">
    <property type="protein sequence ID" value="GAA0167267.1"/>
    <property type="molecule type" value="Genomic_DNA"/>
</dbReference>
<organism evidence="1 2">
    <name type="scientific">Lithospermum erythrorhizon</name>
    <name type="common">Purple gromwell</name>
    <name type="synonym">Lithospermum officinale var. erythrorhizon</name>
    <dbReference type="NCBI Taxonomy" id="34254"/>
    <lineage>
        <taxon>Eukaryota</taxon>
        <taxon>Viridiplantae</taxon>
        <taxon>Streptophyta</taxon>
        <taxon>Embryophyta</taxon>
        <taxon>Tracheophyta</taxon>
        <taxon>Spermatophyta</taxon>
        <taxon>Magnoliopsida</taxon>
        <taxon>eudicotyledons</taxon>
        <taxon>Gunneridae</taxon>
        <taxon>Pentapetalae</taxon>
        <taxon>asterids</taxon>
        <taxon>lamiids</taxon>
        <taxon>Boraginales</taxon>
        <taxon>Boraginaceae</taxon>
        <taxon>Boraginoideae</taxon>
        <taxon>Lithospermeae</taxon>
        <taxon>Lithospermum</taxon>
    </lineage>
</organism>
<keyword evidence="2" id="KW-1185">Reference proteome</keyword>
<proteinExistence type="predicted"/>
<protein>
    <recommendedName>
        <fullName evidence="3">Helitron helicase-like domain-containing protein</fullName>
    </recommendedName>
</protein>